<dbReference type="InterPro" id="IPR009612">
    <property type="entry name" value="IcmF-rel"/>
</dbReference>
<evidence type="ECO:0000259" key="4">
    <source>
        <dbReference type="Pfam" id="PF21070"/>
    </source>
</evidence>
<dbReference type="InterPro" id="IPR053156">
    <property type="entry name" value="T6SS_TssM-like"/>
</dbReference>
<dbReference type="InterPro" id="IPR010623">
    <property type="entry name" value="IcmF_C"/>
</dbReference>
<accession>A0ABD7YYU5</accession>
<keyword evidence="1" id="KW-0812">Transmembrane</keyword>
<proteinExistence type="predicted"/>
<sequence>MLRWNPLRQFSSRVNSKLSKLAQVNQKITQRPKILKLWLLCSFLWLILICGLTAFLYWYYDKKWLQNHKFHLIILALAGLFLCVILPLFWRIFVVIDGQERTIRFIERSKYTRESPAQQNLVAFQDYLNQKYPLSILNRCYILAVHGEPDAFCDVSEQLQRTGWVQVDNVYLVLINDVDEIESIPPFRGKYHCPFDGLIILRDMKSNKTPVTHDNISVWLEKFYQLLNWKIPFVHVFQSDIDLNKFPLNQVFTWSSLTENIVSDIKIKAEDLFIQAFLKSRDRQFLSLIDSIAITKLNPAENYSEEQQPWFTGMAIQAKQSNWWETWAMVAEQLYQHPAKLILQPSSQRLAKAGLVISTVIFLMILYAFTSNYREAQLFRNQITSVNKSSGSNNAINSILSLQHHIALINNVPQPFYRRLGFNHDDILLNKAFVAYGNAAKKWLIKPADQQIILVLNSLQQLQTLPNVIETNAADTEEIAEQTSNAVALDEGFNALKAYLMLRRPKRLDNIFLSDYLSRLYRTQGLQKADAAQNIFRFYTRNMMKHRSWFLSEDSALVAESRGVLNNIVNQQQEDVVIYQNLLDSALEKYRDIDLVQLAGKDSTQFWTNKNKLHGAFTARAWNEWFKPEIDKLNPEHFKNGSWVLNESEESNENTDIRKQIMALYKQDYFEAWTQFLSGIQWVPVTGLNKQMDRLKKYSDKKNSVLVKLLTAIQFNASIGYPEDRTEKGKGVLQEFEPIVDLIKTVEDRNKQPSRKLDQYQENLLAMYLEVQKVQGANNQASASQLSFNTILNSDDGSNLAKAEESINLQVANLGEEWQDIGHTLLTYPFADAKKAILLPALNNINALWQQMVVSQWNSRFANRYPLNPSSNLDVSLPELQKFIDPQKGVVAQFNQQYLNKILNLVGNQWIVNPAVMDQIQIDDQFVTGLNELNQLLEFVSDGSNTASFEIMPLPTPEVKQITFNFNKQKIQFYNEKSFWHKVNWSVSDSTDKKASIQWSDVTDKTAQLEVVGDLSILRLLEKAQARKNDDDTYHLKWIIKNRVVEMNLKNLQTNDLITLLKLKGASLPQQVFKVDQNAN</sequence>
<dbReference type="Pfam" id="PF06744">
    <property type="entry name" value="IcmF_C"/>
    <property type="match status" value="1"/>
</dbReference>
<dbReference type="Proteomes" id="UP001229773">
    <property type="component" value="Chromosome"/>
</dbReference>
<dbReference type="InterPro" id="IPR048677">
    <property type="entry name" value="TssM1_hel"/>
</dbReference>
<evidence type="ECO:0000313" key="5">
    <source>
        <dbReference type="EMBL" id="WLS97446.1"/>
    </source>
</evidence>
<feature type="domain" description="IcmF-related" evidence="3">
    <location>
        <begin position="414"/>
        <end position="714"/>
    </location>
</feature>
<evidence type="ECO:0000259" key="3">
    <source>
        <dbReference type="Pfam" id="PF06761"/>
    </source>
</evidence>
<feature type="transmembrane region" description="Helical" evidence="1">
    <location>
        <begin position="72"/>
        <end position="94"/>
    </location>
</feature>
<gene>
    <name evidence="5" type="ORF">RAM05_06075</name>
</gene>
<name>A0ABD7YYU5_9NEIS</name>
<dbReference type="PANTHER" id="PTHR36153">
    <property type="entry name" value="INNER MEMBRANE PROTEIN-RELATED"/>
    <property type="match status" value="1"/>
</dbReference>
<evidence type="ECO:0000313" key="6">
    <source>
        <dbReference type="Proteomes" id="UP001229773"/>
    </source>
</evidence>
<organism evidence="5 6">
    <name type="scientific">Snodgrassella alvi</name>
    <dbReference type="NCBI Taxonomy" id="1196083"/>
    <lineage>
        <taxon>Bacteria</taxon>
        <taxon>Pseudomonadati</taxon>
        <taxon>Pseudomonadota</taxon>
        <taxon>Betaproteobacteria</taxon>
        <taxon>Neisseriales</taxon>
        <taxon>Neisseriaceae</taxon>
        <taxon>Snodgrassella</taxon>
    </lineage>
</organism>
<dbReference type="PANTHER" id="PTHR36153:SF1">
    <property type="entry name" value="TYPE VI SECRETION SYSTEM COMPONENT TSSM1"/>
    <property type="match status" value="1"/>
</dbReference>
<dbReference type="RefSeq" id="WP_025330511.1">
    <property type="nucleotide sequence ID" value="NZ_CP132375.1"/>
</dbReference>
<feature type="transmembrane region" description="Helical" evidence="1">
    <location>
        <begin position="37"/>
        <end position="60"/>
    </location>
</feature>
<dbReference type="Pfam" id="PF06761">
    <property type="entry name" value="IcmF-related"/>
    <property type="match status" value="1"/>
</dbReference>
<evidence type="ECO:0000256" key="1">
    <source>
        <dbReference type="SAM" id="Phobius"/>
    </source>
</evidence>
<keyword evidence="1" id="KW-1133">Transmembrane helix</keyword>
<feature type="domain" description="Type VI secretion system IcmF C-terminal" evidence="2">
    <location>
        <begin position="949"/>
        <end position="1050"/>
    </location>
</feature>
<evidence type="ECO:0000259" key="2">
    <source>
        <dbReference type="Pfam" id="PF06744"/>
    </source>
</evidence>
<reference evidence="5 6" key="1">
    <citation type="submission" date="2023-08" db="EMBL/GenBank/DDBJ databases">
        <title>Complete genome sequences of 12 bacterial strains from the honey bee gut, resolved with long-read nanopore sequencing.</title>
        <authorList>
            <person name="Kwong W.K."/>
            <person name="Acheampong S."/>
            <person name="Polat M.F."/>
        </authorList>
    </citation>
    <scope>NUCLEOTIDE SEQUENCE [LARGE SCALE GENOMIC DNA]</scope>
    <source>
        <strain evidence="6">wkB9</strain>
    </source>
</reference>
<dbReference type="Pfam" id="PF21070">
    <property type="entry name" value="IcmF_helical"/>
    <property type="match status" value="1"/>
</dbReference>
<dbReference type="EMBL" id="CP132375">
    <property type="protein sequence ID" value="WLS97446.1"/>
    <property type="molecule type" value="Genomic_DNA"/>
</dbReference>
<dbReference type="AlphaFoldDB" id="A0ABD7YYU5"/>
<feature type="transmembrane region" description="Helical" evidence="1">
    <location>
        <begin position="350"/>
        <end position="369"/>
    </location>
</feature>
<feature type="domain" description="Type VI secretion system component TssM1 helical" evidence="4">
    <location>
        <begin position="840"/>
        <end position="940"/>
    </location>
</feature>
<dbReference type="GeneID" id="32536394"/>
<protein>
    <submittedName>
        <fullName evidence="5">ImcF-related family protein</fullName>
    </submittedName>
</protein>
<keyword evidence="1" id="KW-0472">Membrane</keyword>